<name>A0AAN7B3Z2_9PEZI</name>
<evidence type="ECO:0000313" key="2">
    <source>
        <dbReference type="EMBL" id="KAK4209137.1"/>
    </source>
</evidence>
<dbReference type="Gene3D" id="3.30.420.10">
    <property type="entry name" value="Ribonuclease H-like superfamily/Ribonuclease H"/>
    <property type="match status" value="1"/>
</dbReference>
<reference evidence="2" key="2">
    <citation type="submission" date="2023-05" db="EMBL/GenBank/DDBJ databases">
        <authorList>
            <consortium name="Lawrence Berkeley National Laboratory"/>
            <person name="Steindorff A."/>
            <person name="Hensen N."/>
            <person name="Bonometti L."/>
            <person name="Westerberg I."/>
            <person name="Brannstrom I.O."/>
            <person name="Guillou S."/>
            <person name="Cros-Aarteil S."/>
            <person name="Calhoun S."/>
            <person name="Haridas S."/>
            <person name="Kuo A."/>
            <person name="Mondo S."/>
            <person name="Pangilinan J."/>
            <person name="Riley R."/>
            <person name="Labutti K."/>
            <person name="Andreopoulos B."/>
            <person name="Lipzen A."/>
            <person name="Chen C."/>
            <person name="Yanf M."/>
            <person name="Daum C."/>
            <person name="Ng V."/>
            <person name="Clum A."/>
            <person name="Ohm R."/>
            <person name="Martin F."/>
            <person name="Silar P."/>
            <person name="Natvig D."/>
            <person name="Lalanne C."/>
            <person name="Gautier V."/>
            <person name="Ament-Velasquez S.L."/>
            <person name="Kruys A."/>
            <person name="Hutchinson M.I."/>
            <person name="Powell A.J."/>
            <person name="Barry K."/>
            <person name="Miller A.N."/>
            <person name="Grigoriev I.V."/>
            <person name="Debuchy R."/>
            <person name="Gladieux P."/>
            <person name="Thoren M.H."/>
            <person name="Johannesson H."/>
        </authorList>
    </citation>
    <scope>NUCLEOTIDE SEQUENCE</scope>
    <source>
        <strain evidence="2">PSN293</strain>
    </source>
</reference>
<organism evidence="2 3">
    <name type="scientific">Rhypophila decipiens</name>
    <dbReference type="NCBI Taxonomy" id="261697"/>
    <lineage>
        <taxon>Eukaryota</taxon>
        <taxon>Fungi</taxon>
        <taxon>Dikarya</taxon>
        <taxon>Ascomycota</taxon>
        <taxon>Pezizomycotina</taxon>
        <taxon>Sordariomycetes</taxon>
        <taxon>Sordariomycetidae</taxon>
        <taxon>Sordariales</taxon>
        <taxon>Naviculisporaceae</taxon>
        <taxon>Rhypophila</taxon>
    </lineage>
</organism>
<sequence length="569" mass="63481">MTYTGEPWAPPSNYSLPYLPSGPQYPTTTETGEHRALQSHYSPSYQTQAPVSSLLIRSNSIPQSGRNRFYEERRRGRERKRKHEACFGRSETSQPPHKKHKSQKHIVNTVLAEDGSALAELIHFDTTRARDQAIGLCTQNQRVVPRPSSFVDVVFFTDASARGTTKSTDPDQCINEWDRMQANPAEWRSGVAIAWTVSSSSKRFCSIFAGSTKAVGSWPSPSYCRAMYSAGQRWKPTGVASWQIAGLQHFQQAELLGILFALERGVEILRHEAQIAQREAMSQGLNPPYTPTPTAKTITILTDSKPAMWDLTGFNVTTDAERTNSEYWVSREANTRSIVHQAKSKMKILRELGAEIKIQWTPGHSDVPGNELWGGKPAEQTATAEAVEIDIINNKTEEEPHEMMSDSDGEVAVIASGVQKIDVRGVEEKLDQDCPATPESIHVGNTRSNQEWEKLDHSPTKRLVEDSGCDTTSSEDSDAERFRTALHKEKWQLMDWASDTQAPISMPIKKINPRKPGQPRRPGQTVKPRQYGQSSQSIQSIQSVRPVIAGASWASDIIQAIQSKTVKYI</sequence>
<feature type="region of interest" description="Disordered" evidence="1">
    <location>
        <begin position="65"/>
        <end position="103"/>
    </location>
</feature>
<protein>
    <submittedName>
        <fullName evidence="2">Uncharacterized protein</fullName>
    </submittedName>
</protein>
<reference evidence="2" key="1">
    <citation type="journal article" date="2023" name="Mol. Phylogenet. Evol.">
        <title>Genome-scale phylogeny and comparative genomics of the fungal order Sordariales.</title>
        <authorList>
            <person name="Hensen N."/>
            <person name="Bonometti L."/>
            <person name="Westerberg I."/>
            <person name="Brannstrom I.O."/>
            <person name="Guillou S."/>
            <person name="Cros-Aarteil S."/>
            <person name="Calhoun S."/>
            <person name="Haridas S."/>
            <person name="Kuo A."/>
            <person name="Mondo S."/>
            <person name="Pangilinan J."/>
            <person name="Riley R."/>
            <person name="LaButti K."/>
            <person name="Andreopoulos B."/>
            <person name="Lipzen A."/>
            <person name="Chen C."/>
            <person name="Yan M."/>
            <person name="Daum C."/>
            <person name="Ng V."/>
            <person name="Clum A."/>
            <person name="Steindorff A."/>
            <person name="Ohm R.A."/>
            <person name="Martin F."/>
            <person name="Silar P."/>
            <person name="Natvig D.O."/>
            <person name="Lalanne C."/>
            <person name="Gautier V."/>
            <person name="Ament-Velasquez S.L."/>
            <person name="Kruys A."/>
            <person name="Hutchinson M.I."/>
            <person name="Powell A.J."/>
            <person name="Barry K."/>
            <person name="Miller A.N."/>
            <person name="Grigoriev I.V."/>
            <person name="Debuchy R."/>
            <person name="Gladieux P."/>
            <person name="Hiltunen Thoren M."/>
            <person name="Johannesson H."/>
        </authorList>
    </citation>
    <scope>NUCLEOTIDE SEQUENCE</scope>
    <source>
        <strain evidence="2">PSN293</strain>
    </source>
</reference>
<dbReference type="Proteomes" id="UP001301769">
    <property type="component" value="Unassembled WGS sequence"/>
</dbReference>
<dbReference type="SUPFAM" id="SSF53098">
    <property type="entry name" value="Ribonuclease H-like"/>
    <property type="match status" value="1"/>
</dbReference>
<feature type="region of interest" description="Disordered" evidence="1">
    <location>
        <begin position="450"/>
        <end position="477"/>
    </location>
</feature>
<feature type="compositionally biased region" description="Low complexity" evidence="1">
    <location>
        <begin position="11"/>
        <end position="22"/>
    </location>
</feature>
<evidence type="ECO:0000256" key="1">
    <source>
        <dbReference type="SAM" id="MobiDB-lite"/>
    </source>
</evidence>
<keyword evidence="3" id="KW-1185">Reference proteome</keyword>
<feature type="region of interest" description="Disordered" evidence="1">
    <location>
        <begin position="506"/>
        <end position="540"/>
    </location>
</feature>
<dbReference type="InterPro" id="IPR036397">
    <property type="entry name" value="RNaseH_sf"/>
</dbReference>
<feature type="region of interest" description="Disordered" evidence="1">
    <location>
        <begin position="1"/>
        <end position="49"/>
    </location>
</feature>
<dbReference type="EMBL" id="MU858215">
    <property type="protein sequence ID" value="KAK4209137.1"/>
    <property type="molecule type" value="Genomic_DNA"/>
</dbReference>
<feature type="compositionally biased region" description="Basic and acidic residues" evidence="1">
    <location>
        <begin position="450"/>
        <end position="465"/>
    </location>
</feature>
<accession>A0AAN7B3Z2</accession>
<proteinExistence type="predicted"/>
<feature type="compositionally biased region" description="Polar residues" evidence="1">
    <location>
        <begin position="39"/>
        <end position="49"/>
    </location>
</feature>
<evidence type="ECO:0000313" key="3">
    <source>
        <dbReference type="Proteomes" id="UP001301769"/>
    </source>
</evidence>
<dbReference type="GO" id="GO:0003676">
    <property type="term" value="F:nucleic acid binding"/>
    <property type="evidence" value="ECO:0007669"/>
    <property type="project" value="InterPro"/>
</dbReference>
<dbReference type="InterPro" id="IPR012337">
    <property type="entry name" value="RNaseH-like_sf"/>
</dbReference>
<gene>
    <name evidence="2" type="ORF">QBC37DRAFT_486328</name>
</gene>
<dbReference type="AlphaFoldDB" id="A0AAN7B3Z2"/>
<comment type="caution">
    <text evidence="2">The sequence shown here is derived from an EMBL/GenBank/DDBJ whole genome shotgun (WGS) entry which is preliminary data.</text>
</comment>